<sequence>MRALELELTAFGPYKNKQQIDFTQLGDEPIFLVTGPTGAGKTTIFDAICFSLYGKASGTERDQDAFRSHFAPLSELTTVTFTFELHQKKYRITRSPKQQKPKARGEGYTEEVASASLYRENENNQWELLVSKIKEVNETIEEMIGLDYEQFKKMIMIPQGEFRRLISENSKEREEVLQKIFRTYFYKDMTDKLKDKAKALKEQMEKLEWQYNQEKDKLPEGYVDEESEQEVNVQLENQLTELSEQRENLKADFNNVANQLSSLQEKYYYQKQLVDYFNEYAQQIEKEKEFETGEQKINQLHRRLELAKTADKIKPVEDLLNTRKREWYELQTNYRKLESEKQNQQEMFEKAKLQYTEEKQNEKKREQQQFDLKEQKQLLSKLDNFQTTTNQLKNAKENIQQTETNLSTLEQKVTELEKAKEESYQIRDQIHQKNEVVQKAIYDLDQLENKLDNVKELLAEFHYLLVLRKDYQQYNKVVDKLNKETTHQKELCETLEQERKNHLASHLAQQIQEGDACPVCGSEQHPNLANFPKQATSDERIEKETRKLASLQEETKEMEMKVLQIKEQGEGKNQLVSRLLKTIKLEKEQLSEDALSNLAVSLTSEVYSKKQLKQTQMSELEKLQRKLKQTEEMLTKLEPLKVEQKKLQANYQQFSQEYHQLDATYTQLKAQLPNDFESVQAFQGKVARLEKEVQAAIQYWRDVQDYYEKALEQKNTTTTKSDEAKHYMIQAQQKFKEQEDKFKEVLDQYQFSSLESYQQAVLVNEQQKKIENEINYFYEQKHLVEDRLKRLKNEIKDATKPNLTIVEEAIRTKTKEKEEITKQQQTNSIHLDQLMNSIKRLKTIEQQMQEINDDYYHVGELADLAKGDNTARLSFERFVLSTFLDEILLQANIRLAQMSDHRYQLIRSDEIAKRGAQSGLDLEVLDHYTGKRRSVKTLSGGEGFKAALSLALGMADIVQAHAGGVQLDTLFIDEGFGTLDEISLEQAIKCLKDLQQDNRIIGVISHVAQLKEEIKAKLVVETSPNGSTASFKIG</sequence>
<dbReference type="GO" id="GO:0006302">
    <property type="term" value="P:double-strand break repair"/>
    <property type="evidence" value="ECO:0007669"/>
    <property type="project" value="InterPro"/>
</dbReference>
<dbReference type="RefSeq" id="WP_073202057.1">
    <property type="nucleotide sequence ID" value="NZ_FRCZ01000004.1"/>
</dbReference>
<protein>
    <recommendedName>
        <fullName evidence="3">Nuclease SbcCD subunit C</fullName>
    </recommendedName>
</protein>
<keyword evidence="6" id="KW-0540">Nuclease</keyword>
<gene>
    <name evidence="6" type="ORF">SAMN05216179_2376</name>
</gene>
<feature type="coiled-coil region" evidence="4">
    <location>
        <begin position="806"/>
        <end position="854"/>
    </location>
</feature>
<dbReference type="PANTHER" id="PTHR32114">
    <property type="entry name" value="ABC TRANSPORTER ABCH.3"/>
    <property type="match status" value="1"/>
</dbReference>
<dbReference type="InterPro" id="IPR027417">
    <property type="entry name" value="P-loop_NTPase"/>
</dbReference>
<feature type="coiled-coil region" evidence="4">
    <location>
        <begin position="534"/>
        <end position="568"/>
    </location>
</feature>
<dbReference type="GO" id="GO:0016887">
    <property type="term" value="F:ATP hydrolysis activity"/>
    <property type="evidence" value="ECO:0007669"/>
    <property type="project" value="InterPro"/>
</dbReference>
<proteinExistence type="inferred from homology"/>
<dbReference type="STRING" id="1027249.SAMN05216179_2376"/>
<comment type="similarity">
    <text evidence="1">Belongs to the SMC family. SbcC subfamily.</text>
</comment>
<dbReference type="Pfam" id="PF13558">
    <property type="entry name" value="SbcC_Walker_B"/>
    <property type="match status" value="1"/>
</dbReference>
<dbReference type="SUPFAM" id="SSF52540">
    <property type="entry name" value="P-loop containing nucleoside triphosphate hydrolases"/>
    <property type="match status" value="1"/>
</dbReference>
<reference evidence="6 7" key="1">
    <citation type="submission" date="2016-11" db="EMBL/GenBank/DDBJ databases">
        <authorList>
            <person name="Jaros S."/>
            <person name="Januszkiewicz K."/>
            <person name="Wedrychowicz H."/>
        </authorList>
    </citation>
    <scope>NUCLEOTIDE SEQUENCE [LARGE SCALE GENOMIC DNA]</scope>
    <source>
        <strain evidence="6 7">CGMCC 1.10681</strain>
    </source>
</reference>
<feature type="coiled-coil region" evidence="4">
    <location>
        <begin position="334"/>
        <end position="498"/>
    </location>
</feature>
<dbReference type="PANTHER" id="PTHR32114:SF2">
    <property type="entry name" value="ABC TRANSPORTER ABCH.3"/>
    <property type="match status" value="1"/>
</dbReference>
<evidence type="ECO:0000313" key="7">
    <source>
        <dbReference type="Proteomes" id="UP000184184"/>
    </source>
</evidence>
<feature type="coiled-coil region" evidence="4">
    <location>
        <begin position="610"/>
        <end position="671"/>
    </location>
</feature>
<dbReference type="Proteomes" id="UP000184184">
    <property type="component" value="Unassembled WGS sequence"/>
</dbReference>
<feature type="coiled-coil region" evidence="4">
    <location>
        <begin position="186"/>
        <end position="266"/>
    </location>
</feature>
<organism evidence="6 7">
    <name type="scientific">Gracilibacillus kekensis</name>
    <dbReference type="NCBI Taxonomy" id="1027249"/>
    <lineage>
        <taxon>Bacteria</taxon>
        <taxon>Bacillati</taxon>
        <taxon>Bacillota</taxon>
        <taxon>Bacilli</taxon>
        <taxon>Bacillales</taxon>
        <taxon>Bacillaceae</taxon>
        <taxon>Gracilibacillus</taxon>
    </lineage>
</organism>
<keyword evidence="4" id="KW-0175">Coiled coil</keyword>
<keyword evidence="6" id="KW-0378">Hydrolase</keyword>
<dbReference type="Gene3D" id="3.40.50.300">
    <property type="entry name" value="P-loop containing nucleotide triphosphate hydrolases"/>
    <property type="match status" value="2"/>
</dbReference>
<evidence type="ECO:0000259" key="5">
    <source>
        <dbReference type="Pfam" id="PF13476"/>
    </source>
</evidence>
<dbReference type="InterPro" id="IPR038729">
    <property type="entry name" value="Rad50/SbcC_AAA"/>
</dbReference>
<dbReference type="EMBL" id="FRCZ01000004">
    <property type="protein sequence ID" value="SHN18822.1"/>
    <property type="molecule type" value="Genomic_DNA"/>
</dbReference>
<evidence type="ECO:0000256" key="1">
    <source>
        <dbReference type="ARBA" id="ARBA00006930"/>
    </source>
</evidence>
<evidence type="ECO:0000256" key="4">
    <source>
        <dbReference type="SAM" id="Coils"/>
    </source>
</evidence>
<evidence type="ECO:0000313" key="6">
    <source>
        <dbReference type="EMBL" id="SHN18822.1"/>
    </source>
</evidence>
<evidence type="ECO:0000256" key="2">
    <source>
        <dbReference type="ARBA" id="ARBA00011322"/>
    </source>
</evidence>
<name>A0A1M7PND0_9BACI</name>
<comment type="subunit">
    <text evidence="2">Heterodimer of SbcC and SbcD.</text>
</comment>
<evidence type="ECO:0000256" key="3">
    <source>
        <dbReference type="ARBA" id="ARBA00013368"/>
    </source>
</evidence>
<feature type="domain" description="Rad50/SbcC-type AAA" evidence="5">
    <location>
        <begin position="6"/>
        <end position="245"/>
    </location>
</feature>
<keyword evidence="6" id="KW-0269">Exonuclease</keyword>
<dbReference type="Pfam" id="PF13476">
    <property type="entry name" value="AAA_23"/>
    <property type="match status" value="1"/>
</dbReference>
<dbReference type="AlphaFoldDB" id="A0A1M7PND0"/>
<accession>A0A1M7PND0</accession>
<dbReference type="OrthoDB" id="9795626at2"/>
<dbReference type="GO" id="GO:0004527">
    <property type="term" value="F:exonuclease activity"/>
    <property type="evidence" value="ECO:0007669"/>
    <property type="project" value="UniProtKB-KW"/>
</dbReference>
<keyword evidence="7" id="KW-1185">Reference proteome</keyword>